<comment type="caution">
    <text evidence="2">The sequence shown here is derived from an EMBL/GenBank/DDBJ whole genome shotgun (WGS) entry which is preliminary data.</text>
</comment>
<dbReference type="EMBL" id="JAVHJO010000002">
    <property type="protein sequence ID" value="KAK6542889.1"/>
    <property type="molecule type" value="Genomic_DNA"/>
</dbReference>
<protein>
    <recommendedName>
        <fullName evidence="4">SMP domain-containing protein</fullName>
    </recommendedName>
</protein>
<reference evidence="2 3" key="1">
    <citation type="submission" date="2019-10" db="EMBL/GenBank/DDBJ databases">
        <authorList>
            <person name="Palmer J.M."/>
        </authorList>
    </citation>
    <scope>NUCLEOTIDE SEQUENCE [LARGE SCALE GENOMIC DNA]</scope>
    <source>
        <strain evidence="2 3">TWF694</strain>
    </source>
</reference>
<dbReference type="AlphaFoldDB" id="A0AAV9XL86"/>
<evidence type="ECO:0000256" key="1">
    <source>
        <dbReference type="SAM" id="MobiDB-lite"/>
    </source>
</evidence>
<dbReference type="Proteomes" id="UP001365542">
    <property type="component" value="Unassembled WGS sequence"/>
</dbReference>
<feature type="region of interest" description="Disordered" evidence="1">
    <location>
        <begin position="188"/>
        <end position="216"/>
    </location>
</feature>
<evidence type="ECO:0008006" key="4">
    <source>
        <dbReference type="Google" id="ProtNLM"/>
    </source>
</evidence>
<organism evidence="2 3">
    <name type="scientific">Orbilia ellipsospora</name>
    <dbReference type="NCBI Taxonomy" id="2528407"/>
    <lineage>
        <taxon>Eukaryota</taxon>
        <taxon>Fungi</taxon>
        <taxon>Dikarya</taxon>
        <taxon>Ascomycota</taxon>
        <taxon>Pezizomycotina</taxon>
        <taxon>Orbiliomycetes</taxon>
        <taxon>Orbiliales</taxon>
        <taxon>Orbiliaceae</taxon>
        <taxon>Orbilia</taxon>
    </lineage>
</organism>
<proteinExistence type="predicted"/>
<name>A0AAV9XL86_9PEZI</name>
<keyword evidence="3" id="KW-1185">Reference proteome</keyword>
<sequence length="216" mass="23048">MLSKLPKPIRLRRTLLPLLKIQSQSRPLSSHLDSPTISKVTAKEKEITGLDGPVAGGPTARAQQHANEPIASRVLHDITEGEKVVTGRTRTMKGGPTAEVQSELAKAIRTGEVVPPSRGVQSPKRDPILDPSNIAKIHAAEQKFTEDLETLGVTPVGAVVDGPTVAAQRHAGERIDGRVLHDITEGEKHLTGLNRPVKGGPSSVAQSIVGKSRNQR</sequence>
<accession>A0AAV9XL86</accession>
<evidence type="ECO:0000313" key="3">
    <source>
        <dbReference type="Proteomes" id="UP001365542"/>
    </source>
</evidence>
<evidence type="ECO:0000313" key="2">
    <source>
        <dbReference type="EMBL" id="KAK6542889.1"/>
    </source>
</evidence>
<feature type="region of interest" description="Disordered" evidence="1">
    <location>
        <begin position="48"/>
        <end position="69"/>
    </location>
</feature>
<gene>
    <name evidence="2" type="ORF">TWF694_006828</name>
</gene>